<protein>
    <submittedName>
        <fullName evidence="1">Uncharacterized protein</fullName>
    </submittedName>
</protein>
<accession>A0ACC1MWU3</accession>
<evidence type="ECO:0000313" key="2">
    <source>
        <dbReference type="Proteomes" id="UP001143910"/>
    </source>
</evidence>
<gene>
    <name evidence="1" type="ORF">NQ176_g7802</name>
</gene>
<evidence type="ECO:0000313" key="1">
    <source>
        <dbReference type="EMBL" id="KAJ2971218.1"/>
    </source>
</evidence>
<reference evidence="1" key="1">
    <citation type="submission" date="2022-08" db="EMBL/GenBank/DDBJ databases">
        <title>Genome Sequence of Lecanicillium fungicola.</title>
        <authorList>
            <person name="Buettner E."/>
        </authorList>
    </citation>
    <scope>NUCLEOTIDE SEQUENCE</scope>
    <source>
        <strain evidence="1">Babe33</strain>
    </source>
</reference>
<dbReference type="EMBL" id="JANJQO010001383">
    <property type="protein sequence ID" value="KAJ2971218.1"/>
    <property type="molecule type" value="Genomic_DNA"/>
</dbReference>
<comment type="caution">
    <text evidence="1">The sequence shown here is derived from an EMBL/GenBank/DDBJ whole genome shotgun (WGS) entry which is preliminary data.</text>
</comment>
<name>A0ACC1MWU3_9HYPO</name>
<proteinExistence type="predicted"/>
<organism evidence="1 2">
    <name type="scientific">Zarea fungicola</name>
    <dbReference type="NCBI Taxonomy" id="93591"/>
    <lineage>
        <taxon>Eukaryota</taxon>
        <taxon>Fungi</taxon>
        <taxon>Dikarya</taxon>
        <taxon>Ascomycota</taxon>
        <taxon>Pezizomycotina</taxon>
        <taxon>Sordariomycetes</taxon>
        <taxon>Hypocreomycetidae</taxon>
        <taxon>Hypocreales</taxon>
        <taxon>Cordycipitaceae</taxon>
        <taxon>Zarea</taxon>
    </lineage>
</organism>
<keyword evidence="2" id="KW-1185">Reference proteome</keyword>
<dbReference type="Proteomes" id="UP001143910">
    <property type="component" value="Unassembled WGS sequence"/>
</dbReference>
<sequence>MSGVTSSKESSHGFLQQRLSTLSTLAMAFAILNTWIALAGSIGLILPSGGSVAFLYGFIFCVLCTFCVAASLGELSAIWPTAGGQYHYVFALCTEKWRNPVSFFVGWTNIAGWLIVVTVQGYFAAMFISAAIVIASNDTYEITAARTYGIFLAVLTGTTVINIWGNKILGMWNTGALYWSLMAVLVSSVVLLAKSPKTDAKYVFTDFSNQTNWPDGIAWILGLLQSALSLTAFDVVLHMTEEMPNPRRDAPRALMYAIAVGGITGLLFTLVILFCLTDPDTILTAPGGMPIVAMVLQGTKSRAAATVISLMLSVCFINGSNASITSASRLLFAMARDRGIVFHNYFGYIAPRLNVPVRAIMLCYVFNVCFGLLYLGPTVAFSAYVASLVILLNLSYAAPSIIVLIRGRSLLKAHQTVKSFQMSPVVGTVVNAVSVLFLIITSIFFCFPTALPVTSSNMNYVAVVLGIFFVIASIFWILCHKSFLGPNERLHIFNKGSWGVGFLNLCWSIEHAVKTSSRRHQSVMFATLPDFTPRDSHSLWYTSSRTPILGGLPDGPGALGSQSHDASHGNHHGPNQQNQQSARQRGQVLERTALARLAADEAYMHRRRINVQNYGSTWLKPPGIPKTLHQMREEKREQEEHQEAMRREQLAHELAEAEAEAEAAAREDDEEAMDDVQLDGAQDLDDEIPDADDDFALGGGSSSQEEEEEDDEEEEEDEEEADDNVRSAATI</sequence>